<feature type="coiled-coil region" evidence="1">
    <location>
        <begin position="298"/>
        <end position="332"/>
    </location>
</feature>
<keyword evidence="4" id="KW-1185">Reference proteome</keyword>
<sequence>MDPKLQPIFKKVWEWQDLIRKRTLCSAQRDKKKKEIEDRKTSMQSLSVGNRNDNSSFFEAQQRLKEHDKKEWDALNKRFHDFDEAYADYVESIAAAIYYASMPNAPSTQPLDSSALTAFEKKTDEKFDAAIASLEKKMEEKFDAKVAALEKKMDESLSSKTAGLEKDLSRAQKEIVQLKTARKQAEEKAQELQSNLDEALKMVENIDQKTGASAAELLSGHAALEARQEQLHDAHGKIQEEVTTLTERISDADGKIQEEVSALTERVSKVSRETTGREAEVDSTIATIRTAISTKASTSDLEDVKDEHSTDLADLKRQAKEHEDQLTALSTAKASPFLAGINEKLKTLVAEVSVIKQLRDDIQTALYRTGKLEGQVRNMDPEALLKIVDEWESCAITLKLPKLEDDLQHLRHETDKLKGQSGRLVQEPTPPVPDDGLREEMRKEIQDSNRQKAEEIAQLQNKMQANSLKLLNMVKTLLSQQGESTAKLLDSLSARTDKLESKNDRNIDTQNIETELQAQNRAGLMTTAQFDTRIQNMKDELSSLLAEQVNRDVKVPCDALLEGFRHQLADHNGRVERLSLEVGVINTQFSNVWTQPLWDQICLQVDQNYSAFGPRIDRNAKKLTALEDKVALLVDRVVPAPPKRPASPAGRPISSEAASKRQRLGDNTAPALNGSVGDSRPGAN</sequence>
<proteinExistence type="predicted"/>
<feature type="region of interest" description="Disordered" evidence="2">
    <location>
        <begin position="639"/>
        <end position="684"/>
    </location>
</feature>
<dbReference type="Proteomes" id="UP001396898">
    <property type="component" value="Unassembled WGS sequence"/>
</dbReference>
<gene>
    <name evidence="3" type="ORF">PG991_001459</name>
</gene>
<evidence type="ECO:0000313" key="4">
    <source>
        <dbReference type="Proteomes" id="UP001396898"/>
    </source>
</evidence>
<feature type="region of interest" description="Disordered" evidence="2">
    <location>
        <begin position="28"/>
        <end position="54"/>
    </location>
</feature>
<accession>A0ABR1STY3</accession>
<reference evidence="3 4" key="1">
    <citation type="submission" date="2023-01" db="EMBL/GenBank/DDBJ databases">
        <title>Analysis of 21 Apiospora genomes using comparative genomics revels a genus with tremendous synthesis potential of carbohydrate active enzymes and secondary metabolites.</title>
        <authorList>
            <person name="Sorensen T."/>
        </authorList>
    </citation>
    <scope>NUCLEOTIDE SEQUENCE [LARGE SCALE GENOMIC DNA]</scope>
    <source>
        <strain evidence="3 4">CBS 20057</strain>
    </source>
</reference>
<protein>
    <submittedName>
        <fullName evidence="3">Uncharacterized protein</fullName>
    </submittedName>
</protein>
<keyword evidence="1" id="KW-0175">Coiled coil</keyword>
<evidence type="ECO:0000256" key="1">
    <source>
        <dbReference type="SAM" id="Coils"/>
    </source>
</evidence>
<organism evidence="3 4">
    <name type="scientific">Apiospora marii</name>
    <dbReference type="NCBI Taxonomy" id="335849"/>
    <lineage>
        <taxon>Eukaryota</taxon>
        <taxon>Fungi</taxon>
        <taxon>Dikarya</taxon>
        <taxon>Ascomycota</taxon>
        <taxon>Pezizomycotina</taxon>
        <taxon>Sordariomycetes</taxon>
        <taxon>Xylariomycetidae</taxon>
        <taxon>Amphisphaeriales</taxon>
        <taxon>Apiosporaceae</taxon>
        <taxon>Apiospora</taxon>
    </lineage>
</organism>
<evidence type="ECO:0000313" key="3">
    <source>
        <dbReference type="EMBL" id="KAK8037145.1"/>
    </source>
</evidence>
<feature type="region of interest" description="Disordered" evidence="2">
    <location>
        <begin position="417"/>
        <end position="437"/>
    </location>
</feature>
<evidence type="ECO:0000256" key="2">
    <source>
        <dbReference type="SAM" id="MobiDB-lite"/>
    </source>
</evidence>
<name>A0ABR1STY3_9PEZI</name>
<comment type="caution">
    <text evidence="3">The sequence shown here is derived from an EMBL/GenBank/DDBJ whole genome shotgun (WGS) entry which is preliminary data.</text>
</comment>
<dbReference type="EMBL" id="JAQQWI010000003">
    <property type="protein sequence ID" value="KAK8037145.1"/>
    <property type="molecule type" value="Genomic_DNA"/>
</dbReference>
<feature type="compositionally biased region" description="Polar residues" evidence="2">
    <location>
        <begin position="42"/>
        <end position="54"/>
    </location>
</feature>
<feature type="coiled-coil region" evidence="1">
    <location>
        <begin position="161"/>
        <end position="209"/>
    </location>
</feature>